<dbReference type="FunFam" id="1.10.10.10:FF:000001">
    <property type="entry name" value="LysR family transcriptional regulator"/>
    <property type="match status" value="1"/>
</dbReference>
<evidence type="ECO:0000256" key="4">
    <source>
        <dbReference type="ARBA" id="ARBA00023163"/>
    </source>
</evidence>
<dbReference type="Gene3D" id="3.40.190.290">
    <property type="match status" value="1"/>
</dbReference>
<proteinExistence type="inferred from homology"/>
<gene>
    <name evidence="6" type="primary">cynR</name>
    <name evidence="6" type="ORF">ABII15_29445</name>
</gene>
<dbReference type="PROSITE" id="PS50931">
    <property type="entry name" value="HTH_LYSR"/>
    <property type="match status" value="1"/>
</dbReference>
<dbReference type="Gene3D" id="1.10.10.10">
    <property type="entry name" value="Winged helix-like DNA-binding domain superfamily/Winged helix DNA-binding domain"/>
    <property type="match status" value="1"/>
</dbReference>
<dbReference type="RefSeq" id="WP_353945281.1">
    <property type="nucleotide sequence ID" value="NZ_CP159534.1"/>
</dbReference>
<dbReference type="Pfam" id="PF03466">
    <property type="entry name" value="LysR_substrate"/>
    <property type="match status" value="1"/>
</dbReference>
<dbReference type="Pfam" id="PF00126">
    <property type="entry name" value="HTH_1"/>
    <property type="match status" value="1"/>
</dbReference>
<dbReference type="GO" id="GO:0003677">
    <property type="term" value="F:DNA binding"/>
    <property type="evidence" value="ECO:0007669"/>
    <property type="project" value="UniProtKB-KW"/>
</dbReference>
<name>A0AAU8J179_9ACTN</name>
<dbReference type="EMBL" id="CP159534">
    <property type="protein sequence ID" value="XCJ73831.1"/>
    <property type="molecule type" value="Genomic_DNA"/>
</dbReference>
<dbReference type="InterPro" id="IPR036388">
    <property type="entry name" value="WH-like_DNA-bd_sf"/>
</dbReference>
<dbReference type="SUPFAM" id="SSF46785">
    <property type="entry name" value="Winged helix' DNA-binding domain"/>
    <property type="match status" value="1"/>
</dbReference>
<keyword evidence="3" id="KW-0238">DNA-binding</keyword>
<protein>
    <submittedName>
        <fullName evidence="6">Transcriptional regulator CynR</fullName>
    </submittedName>
</protein>
<dbReference type="PANTHER" id="PTHR30346:SF28">
    <property type="entry name" value="HTH-TYPE TRANSCRIPTIONAL REGULATOR CYNR"/>
    <property type="match status" value="1"/>
</dbReference>
<dbReference type="PANTHER" id="PTHR30346">
    <property type="entry name" value="TRANSCRIPTIONAL DUAL REGULATOR HCAR-RELATED"/>
    <property type="match status" value="1"/>
</dbReference>
<evidence type="ECO:0000313" key="6">
    <source>
        <dbReference type="EMBL" id="XCJ73831.1"/>
    </source>
</evidence>
<dbReference type="GO" id="GO:0003700">
    <property type="term" value="F:DNA-binding transcription factor activity"/>
    <property type="evidence" value="ECO:0007669"/>
    <property type="project" value="InterPro"/>
</dbReference>
<dbReference type="PRINTS" id="PR00039">
    <property type="entry name" value="HTHLYSR"/>
</dbReference>
<evidence type="ECO:0000256" key="3">
    <source>
        <dbReference type="ARBA" id="ARBA00023125"/>
    </source>
</evidence>
<reference evidence="6" key="1">
    <citation type="submission" date="2024-06" db="EMBL/GenBank/DDBJ databases">
        <title>Streptomyces sp. strain HUAS MG91 genome sequences.</title>
        <authorList>
            <person name="Mo P."/>
        </authorList>
    </citation>
    <scope>NUCLEOTIDE SEQUENCE</scope>
    <source>
        <strain evidence="6">HUAS MG91</strain>
    </source>
</reference>
<organism evidence="6">
    <name type="scientific">Streptomyces tabacisoli</name>
    <dbReference type="NCBI Taxonomy" id="3156398"/>
    <lineage>
        <taxon>Bacteria</taxon>
        <taxon>Bacillati</taxon>
        <taxon>Actinomycetota</taxon>
        <taxon>Actinomycetes</taxon>
        <taxon>Kitasatosporales</taxon>
        <taxon>Streptomycetaceae</taxon>
        <taxon>Streptomyces</taxon>
    </lineage>
</organism>
<dbReference type="InterPro" id="IPR000847">
    <property type="entry name" value="LysR_HTH_N"/>
</dbReference>
<comment type="similarity">
    <text evidence="1">Belongs to the LysR transcriptional regulatory family.</text>
</comment>
<accession>A0AAU8J179</accession>
<dbReference type="InterPro" id="IPR005119">
    <property type="entry name" value="LysR_subst-bd"/>
</dbReference>
<feature type="domain" description="HTH lysR-type" evidence="5">
    <location>
        <begin position="4"/>
        <end position="61"/>
    </location>
</feature>
<dbReference type="SUPFAM" id="SSF53850">
    <property type="entry name" value="Periplasmic binding protein-like II"/>
    <property type="match status" value="1"/>
</dbReference>
<dbReference type="InterPro" id="IPR036390">
    <property type="entry name" value="WH_DNA-bd_sf"/>
</dbReference>
<keyword evidence="2" id="KW-0805">Transcription regulation</keyword>
<dbReference type="KEGG" id="stac:ABII15_29445"/>
<keyword evidence="4" id="KW-0804">Transcription</keyword>
<dbReference type="GO" id="GO:0032993">
    <property type="term" value="C:protein-DNA complex"/>
    <property type="evidence" value="ECO:0007669"/>
    <property type="project" value="TreeGrafter"/>
</dbReference>
<dbReference type="AlphaFoldDB" id="A0AAU8J179"/>
<evidence type="ECO:0000259" key="5">
    <source>
        <dbReference type="PROSITE" id="PS50931"/>
    </source>
</evidence>
<sequence length="301" mass="31573">MAPVELRHLRYLLAVVEHGTFTRAAEALHISQPTLSQQVRALERAVGQPLLDRSGRTVRPTDAGEVYADHARRALRELAAADSALRDVQDLSRGRLRLAVTPTFTAYLVGPLLAALHARHPGLDLTVREATQEHIGEELIADGLDAGIGFTGAEVPGVTAEPLFVETLGVVAGAGAGAAPLPVAELDGRDLALLAGDFATRARIDAYFTEQGVAPRVVVEADSALALLEIVRGGALATVLPDAVTLDRPGLSQVPLSPPLPHRTAALLTRSGGHRSAALRAFTALLRAQVTERGLPPAPPA</sequence>
<dbReference type="NCBIfam" id="NF008416">
    <property type="entry name" value="PRK11242.1"/>
    <property type="match status" value="1"/>
</dbReference>
<evidence type="ECO:0000256" key="2">
    <source>
        <dbReference type="ARBA" id="ARBA00023015"/>
    </source>
</evidence>
<evidence type="ECO:0000256" key="1">
    <source>
        <dbReference type="ARBA" id="ARBA00009437"/>
    </source>
</evidence>